<feature type="compositionally biased region" description="Low complexity" evidence="1">
    <location>
        <begin position="181"/>
        <end position="204"/>
    </location>
</feature>
<accession>A0A5N5STI6</accession>
<evidence type="ECO:0000313" key="2">
    <source>
        <dbReference type="EMBL" id="KAB7497534.1"/>
    </source>
</evidence>
<reference evidence="2 3" key="1">
    <citation type="journal article" date="2019" name="PLoS Biol.">
        <title>Sex chromosomes control vertical transmission of feminizing Wolbachia symbionts in an isopod.</title>
        <authorList>
            <person name="Becking T."/>
            <person name="Chebbi M.A."/>
            <person name="Giraud I."/>
            <person name="Moumen B."/>
            <person name="Laverre T."/>
            <person name="Caubet Y."/>
            <person name="Peccoud J."/>
            <person name="Gilbert C."/>
            <person name="Cordaux R."/>
        </authorList>
    </citation>
    <scope>NUCLEOTIDE SEQUENCE [LARGE SCALE GENOMIC DNA]</scope>
    <source>
        <strain evidence="2">ANa2</strain>
        <tissue evidence="2">Whole body excluding digestive tract and cuticle</tissue>
    </source>
</reference>
<sequence length="204" mass="23131">MFIKTDSTLFINEDIGDWLSWWRVKKSRYCVVPAKPRVRRTANLIRHRYFHNLFYSLEMVKPLLYESCPCQNETKPLLDANKNETSYALYCFGIDQGVGEGHFDNVYKFYWGKDPVFIIGVPYSNFGPSIKLESTLYMLQVTPEFGESLAGILKAQNYDAESANLTAVPFEFKNEDKNATEETSSTTAAVTATATTTAITPTSK</sequence>
<feature type="region of interest" description="Disordered" evidence="1">
    <location>
        <begin position="176"/>
        <end position="204"/>
    </location>
</feature>
<evidence type="ECO:0000256" key="1">
    <source>
        <dbReference type="SAM" id="MobiDB-lite"/>
    </source>
</evidence>
<comment type="caution">
    <text evidence="2">The sequence shown here is derived from an EMBL/GenBank/DDBJ whole genome shotgun (WGS) entry which is preliminary data.</text>
</comment>
<keyword evidence="3" id="KW-1185">Reference proteome</keyword>
<dbReference type="OrthoDB" id="10410017at2759"/>
<dbReference type="AlphaFoldDB" id="A0A5N5STI6"/>
<dbReference type="EMBL" id="SEYY01020158">
    <property type="protein sequence ID" value="KAB7497534.1"/>
    <property type="molecule type" value="Genomic_DNA"/>
</dbReference>
<gene>
    <name evidence="2" type="ORF">Anas_04108</name>
</gene>
<proteinExistence type="predicted"/>
<dbReference type="Proteomes" id="UP000326759">
    <property type="component" value="Unassembled WGS sequence"/>
</dbReference>
<protein>
    <submittedName>
        <fullName evidence="2">Uncharacterized protein</fullName>
    </submittedName>
</protein>
<organism evidence="2 3">
    <name type="scientific">Armadillidium nasatum</name>
    <dbReference type="NCBI Taxonomy" id="96803"/>
    <lineage>
        <taxon>Eukaryota</taxon>
        <taxon>Metazoa</taxon>
        <taxon>Ecdysozoa</taxon>
        <taxon>Arthropoda</taxon>
        <taxon>Crustacea</taxon>
        <taxon>Multicrustacea</taxon>
        <taxon>Malacostraca</taxon>
        <taxon>Eumalacostraca</taxon>
        <taxon>Peracarida</taxon>
        <taxon>Isopoda</taxon>
        <taxon>Oniscidea</taxon>
        <taxon>Crinocheta</taxon>
        <taxon>Armadillidiidae</taxon>
        <taxon>Armadillidium</taxon>
    </lineage>
</organism>
<name>A0A5N5STI6_9CRUS</name>
<evidence type="ECO:0000313" key="3">
    <source>
        <dbReference type="Proteomes" id="UP000326759"/>
    </source>
</evidence>